<accession>A0AAE0BH90</accession>
<proteinExistence type="predicted"/>
<dbReference type="AlphaFoldDB" id="A0AAE0BH90"/>
<name>A0AAE0BH90_9CHLO</name>
<keyword evidence="2" id="KW-1185">Reference proteome</keyword>
<evidence type="ECO:0000313" key="2">
    <source>
        <dbReference type="Proteomes" id="UP001190700"/>
    </source>
</evidence>
<reference evidence="1 2" key="1">
    <citation type="journal article" date="2015" name="Genome Biol. Evol.">
        <title>Comparative Genomics of a Bacterivorous Green Alga Reveals Evolutionary Causalities and Consequences of Phago-Mixotrophic Mode of Nutrition.</title>
        <authorList>
            <person name="Burns J.A."/>
            <person name="Paasch A."/>
            <person name="Narechania A."/>
            <person name="Kim E."/>
        </authorList>
    </citation>
    <scope>NUCLEOTIDE SEQUENCE [LARGE SCALE GENOMIC DNA]</scope>
    <source>
        <strain evidence="1 2">PLY_AMNH</strain>
    </source>
</reference>
<evidence type="ECO:0000313" key="1">
    <source>
        <dbReference type="EMBL" id="KAK3235833.1"/>
    </source>
</evidence>
<dbReference type="EMBL" id="LGRX02035213">
    <property type="protein sequence ID" value="KAK3235833.1"/>
    <property type="molecule type" value="Genomic_DNA"/>
</dbReference>
<organism evidence="1 2">
    <name type="scientific">Cymbomonas tetramitiformis</name>
    <dbReference type="NCBI Taxonomy" id="36881"/>
    <lineage>
        <taxon>Eukaryota</taxon>
        <taxon>Viridiplantae</taxon>
        <taxon>Chlorophyta</taxon>
        <taxon>Pyramimonadophyceae</taxon>
        <taxon>Pyramimonadales</taxon>
        <taxon>Pyramimonadaceae</taxon>
        <taxon>Cymbomonas</taxon>
    </lineage>
</organism>
<dbReference type="Proteomes" id="UP001190700">
    <property type="component" value="Unassembled WGS sequence"/>
</dbReference>
<protein>
    <submittedName>
        <fullName evidence="1">Uncharacterized protein</fullName>
    </submittedName>
</protein>
<sequence length="91" mass="9949">MGPSHSEVTLEKKSKKLWRTGNEVRQFLGACNAEAKKIQVGLKSRDSDEVAAAEIELSVHRGIADGDIEPEEGEDGKSEKILELLTSWSAI</sequence>
<gene>
    <name evidence="1" type="ORF">CYMTET_53992</name>
</gene>
<comment type="caution">
    <text evidence="1">The sequence shown here is derived from an EMBL/GenBank/DDBJ whole genome shotgun (WGS) entry which is preliminary data.</text>
</comment>